<evidence type="ECO:0008006" key="5">
    <source>
        <dbReference type="Google" id="ProtNLM"/>
    </source>
</evidence>
<dbReference type="EMBL" id="JABBJJ010000087">
    <property type="protein sequence ID" value="NMO17081.1"/>
    <property type="molecule type" value="Genomic_DNA"/>
</dbReference>
<evidence type="ECO:0000313" key="3">
    <source>
        <dbReference type="EMBL" id="NMO17081.1"/>
    </source>
</evidence>
<keyword evidence="1" id="KW-0433">Leucine-rich repeat</keyword>
<keyword evidence="4" id="KW-1185">Reference proteome</keyword>
<reference evidence="3 4" key="1">
    <citation type="submission" date="2020-04" db="EMBL/GenBank/DDBJ databases">
        <title>Draft genome of Pyxidicoccus fallax type strain.</title>
        <authorList>
            <person name="Whitworth D.E."/>
        </authorList>
    </citation>
    <scope>NUCLEOTIDE SEQUENCE [LARGE SCALE GENOMIC DNA]</scope>
    <source>
        <strain evidence="3 4">DSM 14698</strain>
    </source>
</reference>
<dbReference type="Gene3D" id="3.80.10.10">
    <property type="entry name" value="Ribonuclease Inhibitor"/>
    <property type="match status" value="2"/>
</dbReference>
<dbReference type="Proteomes" id="UP000518300">
    <property type="component" value="Unassembled WGS sequence"/>
</dbReference>
<comment type="caution">
    <text evidence="3">The sequence shown here is derived from an EMBL/GenBank/DDBJ whole genome shotgun (WGS) entry which is preliminary data.</text>
</comment>
<dbReference type="RefSeq" id="WP_169346363.1">
    <property type="nucleotide sequence ID" value="NZ_JABBJJ010000087.1"/>
</dbReference>
<accession>A0A848LHR3</accession>
<organism evidence="3 4">
    <name type="scientific">Pyxidicoccus fallax</name>
    <dbReference type="NCBI Taxonomy" id="394095"/>
    <lineage>
        <taxon>Bacteria</taxon>
        <taxon>Pseudomonadati</taxon>
        <taxon>Myxococcota</taxon>
        <taxon>Myxococcia</taxon>
        <taxon>Myxococcales</taxon>
        <taxon>Cystobacterineae</taxon>
        <taxon>Myxococcaceae</taxon>
        <taxon>Pyxidicoccus</taxon>
    </lineage>
</organism>
<dbReference type="SUPFAM" id="SSF52058">
    <property type="entry name" value="L domain-like"/>
    <property type="match status" value="1"/>
</dbReference>
<evidence type="ECO:0000256" key="1">
    <source>
        <dbReference type="ARBA" id="ARBA00022614"/>
    </source>
</evidence>
<protein>
    <recommendedName>
        <fullName evidence="5">Leucine-rich repeat domain-containing protein</fullName>
    </recommendedName>
</protein>
<evidence type="ECO:0000256" key="2">
    <source>
        <dbReference type="ARBA" id="ARBA00022737"/>
    </source>
</evidence>
<dbReference type="InterPro" id="IPR050836">
    <property type="entry name" value="SDS22/Internalin_LRR"/>
</dbReference>
<proteinExistence type="predicted"/>
<dbReference type="InterPro" id="IPR032675">
    <property type="entry name" value="LRR_dom_sf"/>
</dbReference>
<dbReference type="AlphaFoldDB" id="A0A848LHR3"/>
<evidence type="ECO:0000313" key="4">
    <source>
        <dbReference type="Proteomes" id="UP000518300"/>
    </source>
</evidence>
<keyword evidence="2" id="KW-0677">Repeat</keyword>
<name>A0A848LHR3_9BACT</name>
<gene>
    <name evidence="3" type="ORF">HG543_19770</name>
</gene>
<dbReference type="PANTHER" id="PTHR46652:SF3">
    <property type="entry name" value="LEUCINE-RICH REPEAT-CONTAINING PROTEIN 9"/>
    <property type="match status" value="1"/>
</dbReference>
<dbReference type="PANTHER" id="PTHR46652">
    <property type="entry name" value="LEUCINE-RICH REPEAT AND IQ DOMAIN-CONTAINING PROTEIN 1-RELATED"/>
    <property type="match status" value="1"/>
</dbReference>
<sequence>MWDGDRWVGGSEEELFATVRYELEVDPALSSWDPGITGQLRFTDTDPSVNWTMLDQRLLEVLRRLRTSDGPHAAALRNEVRSLVLNTHRLGGPLDLSCLTGLTALERVCVHSHTGITGVSALGELPALRSATLVAHENRSIQGLEGISRSQSLEFLKFSYGRLGDLRGLSGLRTLRRLYIYDTEPISLTGIEELPLEEVELCTFHNEWDLTALASLRALRLLDYQGPLSLNVARALAKCRVPRLVLPQFTAETDPAAIAALPDAEELEMRLQKLGTAPVDGRLPVTALSVPSLDDAELRQLARAPRLRSLYVRVLKATNLDPLADLAELQELRFDSARKLRTLDRVPNAVFIEDRRLPGAPNRLLLRDTPLTSIRQLGRLRGVDHLDLRGCTGLTSLWGLEGMDSLRSIDLRGCSGLVDMSSLAALPGLRAIIANDQGPIEPFPLSVYPRVFRSNLRNIVERLYRGEMDTPDP</sequence>